<dbReference type="GO" id="GO:0008270">
    <property type="term" value="F:zinc ion binding"/>
    <property type="evidence" value="ECO:0007669"/>
    <property type="project" value="UniProtKB-KW"/>
</dbReference>
<dbReference type="OMA" id="CHYLEEW"/>
<name>A0A9J6H651_HAELO</name>
<dbReference type="AlphaFoldDB" id="A0A9J6H651"/>
<keyword evidence="3" id="KW-0863">Zinc-finger</keyword>
<gene>
    <name evidence="6" type="ORF">HPB48_020356</name>
</gene>
<keyword evidence="7" id="KW-1185">Reference proteome</keyword>
<evidence type="ECO:0000256" key="3">
    <source>
        <dbReference type="ARBA" id="ARBA00022771"/>
    </source>
</evidence>
<dbReference type="OrthoDB" id="1607513at2759"/>
<dbReference type="InterPro" id="IPR052035">
    <property type="entry name" value="ZnF_BED_domain_contain"/>
</dbReference>
<organism evidence="6 7">
    <name type="scientific">Haemaphysalis longicornis</name>
    <name type="common">Bush tick</name>
    <dbReference type="NCBI Taxonomy" id="44386"/>
    <lineage>
        <taxon>Eukaryota</taxon>
        <taxon>Metazoa</taxon>
        <taxon>Ecdysozoa</taxon>
        <taxon>Arthropoda</taxon>
        <taxon>Chelicerata</taxon>
        <taxon>Arachnida</taxon>
        <taxon>Acari</taxon>
        <taxon>Parasitiformes</taxon>
        <taxon>Ixodida</taxon>
        <taxon>Ixodoidea</taxon>
        <taxon>Ixodidae</taxon>
        <taxon>Haemaphysalinae</taxon>
        <taxon>Haemaphysalis</taxon>
    </lineage>
</organism>
<dbReference type="SUPFAM" id="SSF53098">
    <property type="entry name" value="Ribonuclease H-like"/>
    <property type="match status" value="1"/>
</dbReference>
<evidence type="ECO:0000256" key="2">
    <source>
        <dbReference type="ARBA" id="ARBA00022723"/>
    </source>
</evidence>
<dbReference type="VEuPathDB" id="VectorBase:HLOH_052319"/>
<reference evidence="6 7" key="1">
    <citation type="journal article" date="2020" name="Cell">
        <title>Large-Scale Comparative Analyses of Tick Genomes Elucidate Their Genetic Diversity and Vector Capacities.</title>
        <authorList>
            <consortium name="Tick Genome and Microbiome Consortium (TIGMIC)"/>
            <person name="Jia N."/>
            <person name="Wang J."/>
            <person name="Shi W."/>
            <person name="Du L."/>
            <person name="Sun Y."/>
            <person name="Zhan W."/>
            <person name="Jiang J.F."/>
            <person name="Wang Q."/>
            <person name="Zhang B."/>
            <person name="Ji P."/>
            <person name="Bell-Sakyi L."/>
            <person name="Cui X.M."/>
            <person name="Yuan T.T."/>
            <person name="Jiang B.G."/>
            <person name="Yang W.F."/>
            <person name="Lam T.T."/>
            <person name="Chang Q.C."/>
            <person name="Ding S.J."/>
            <person name="Wang X.J."/>
            <person name="Zhu J.G."/>
            <person name="Ruan X.D."/>
            <person name="Zhao L."/>
            <person name="Wei J.T."/>
            <person name="Ye R.Z."/>
            <person name="Que T.C."/>
            <person name="Du C.H."/>
            <person name="Zhou Y.H."/>
            <person name="Cheng J.X."/>
            <person name="Dai P.F."/>
            <person name="Guo W.B."/>
            <person name="Han X.H."/>
            <person name="Huang E.J."/>
            <person name="Li L.F."/>
            <person name="Wei W."/>
            <person name="Gao Y.C."/>
            <person name="Liu J.Z."/>
            <person name="Shao H.Z."/>
            <person name="Wang X."/>
            <person name="Wang C.C."/>
            <person name="Yang T.C."/>
            <person name="Huo Q.B."/>
            <person name="Li W."/>
            <person name="Chen H.Y."/>
            <person name="Chen S.E."/>
            <person name="Zhou L.G."/>
            <person name="Ni X.B."/>
            <person name="Tian J.H."/>
            <person name="Sheng Y."/>
            <person name="Liu T."/>
            <person name="Pan Y.S."/>
            <person name="Xia L.Y."/>
            <person name="Li J."/>
            <person name="Zhao F."/>
            <person name="Cao W.C."/>
        </authorList>
    </citation>
    <scope>NUCLEOTIDE SEQUENCE [LARGE SCALE GENOMIC DNA]</scope>
    <source>
        <strain evidence="6">HaeL-2018</strain>
    </source>
</reference>
<comment type="caution">
    <text evidence="6">The sequence shown here is derived from an EMBL/GenBank/DDBJ whole genome shotgun (WGS) entry which is preliminary data.</text>
</comment>
<dbReference type="SUPFAM" id="SSF140996">
    <property type="entry name" value="Hermes dimerisation domain"/>
    <property type="match status" value="1"/>
</dbReference>
<dbReference type="Gene3D" id="1.10.10.1070">
    <property type="entry name" value="Zinc finger, BED domain-containing"/>
    <property type="match status" value="1"/>
</dbReference>
<protein>
    <submittedName>
        <fullName evidence="6">Uncharacterized protein</fullName>
    </submittedName>
</protein>
<dbReference type="PANTHER" id="PTHR46481">
    <property type="entry name" value="ZINC FINGER BED DOMAIN-CONTAINING PROTEIN 4"/>
    <property type="match status" value="1"/>
</dbReference>
<comment type="subcellular location">
    <subcellularLocation>
        <location evidence="1">Nucleus</location>
    </subcellularLocation>
</comment>
<dbReference type="Proteomes" id="UP000821853">
    <property type="component" value="Chromosome 9"/>
</dbReference>
<dbReference type="InterPro" id="IPR012337">
    <property type="entry name" value="RNaseH-like_sf"/>
</dbReference>
<evidence type="ECO:0000256" key="5">
    <source>
        <dbReference type="ARBA" id="ARBA00023242"/>
    </source>
</evidence>
<keyword evidence="4" id="KW-0862">Zinc</keyword>
<proteinExistence type="predicted"/>
<dbReference type="GO" id="GO:0005634">
    <property type="term" value="C:nucleus"/>
    <property type="evidence" value="ECO:0007669"/>
    <property type="project" value="UniProtKB-SubCell"/>
</dbReference>
<evidence type="ECO:0000256" key="1">
    <source>
        <dbReference type="ARBA" id="ARBA00004123"/>
    </source>
</evidence>
<sequence>MQLLRNITADANIDNHLKRHRDLYAEFEAAAKTKTANQPSIADVLNKKVAVTNVKRHALDQKVARMIALDFQPYTIVEDSGFKDLLQEAVPGYQLPSRTTLSRTLVPKLYDDTRKKVELELARAFQHGLESLSFTTDIWTSRANESYISLTCHYMDQTFKLGRYNLNTCPFPGNHTSARIASVLEQLVSNWEVPVTVCPFYVVRDNAHNMRAATRGLSWHERSRSHFAVGHR</sequence>
<evidence type="ECO:0000256" key="4">
    <source>
        <dbReference type="ARBA" id="ARBA00022833"/>
    </source>
</evidence>
<accession>A0A9J6H651</accession>
<dbReference type="PANTHER" id="PTHR46481:SF10">
    <property type="entry name" value="ZINC FINGER BED DOMAIN-CONTAINING PROTEIN 39"/>
    <property type="match status" value="1"/>
</dbReference>
<dbReference type="EMBL" id="JABSTR010000011">
    <property type="protein sequence ID" value="KAH9382544.1"/>
    <property type="molecule type" value="Genomic_DNA"/>
</dbReference>
<keyword evidence="5" id="KW-0539">Nucleus</keyword>
<keyword evidence="2" id="KW-0479">Metal-binding</keyword>
<evidence type="ECO:0000313" key="6">
    <source>
        <dbReference type="EMBL" id="KAH9382544.1"/>
    </source>
</evidence>
<evidence type="ECO:0000313" key="7">
    <source>
        <dbReference type="Proteomes" id="UP000821853"/>
    </source>
</evidence>